<organism evidence="2 3">
    <name type="scientific">Sedimentitalea nanhaiensis</name>
    <dbReference type="NCBI Taxonomy" id="999627"/>
    <lineage>
        <taxon>Bacteria</taxon>
        <taxon>Pseudomonadati</taxon>
        <taxon>Pseudomonadota</taxon>
        <taxon>Alphaproteobacteria</taxon>
        <taxon>Rhodobacterales</taxon>
        <taxon>Paracoccaceae</taxon>
        <taxon>Sedimentitalea</taxon>
    </lineage>
</organism>
<feature type="signal peptide" evidence="1">
    <location>
        <begin position="1"/>
        <end position="18"/>
    </location>
</feature>
<dbReference type="EMBL" id="FPAW01000037">
    <property type="protein sequence ID" value="SFU16630.1"/>
    <property type="molecule type" value="Genomic_DNA"/>
</dbReference>
<evidence type="ECO:0000313" key="2">
    <source>
        <dbReference type="EMBL" id="SFU16630.1"/>
    </source>
</evidence>
<dbReference type="Proteomes" id="UP000182466">
    <property type="component" value="Unassembled WGS sequence"/>
</dbReference>
<reference evidence="2 3" key="1">
    <citation type="submission" date="2016-10" db="EMBL/GenBank/DDBJ databases">
        <authorList>
            <person name="de Groot N.N."/>
        </authorList>
    </citation>
    <scope>NUCLEOTIDE SEQUENCE [LARGE SCALE GENOMIC DNA]</scope>
    <source>
        <strain evidence="2 3">CGMCC 1.10959</strain>
    </source>
</reference>
<evidence type="ECO:0000256" key="1">
    <source>
        <dbReference type="SAM" id="SignalP"/>
    </source>
</evidence>
<dbReference type="AlphaFoldDB" id="A0A1I7DY61"/>
<protein>
    <submittedName>
        <fullName evidence="2">Uncharacterized protein</fullName>
    </submittedName>
</protein>
<dbReference type="STRING" id="999627.SAMN05216236_13735"/>
<evidence type="ECO:0000313" key="3">
    <source>
        <dbReference type="Proteomes" id="UP000182466"/>
    </source>
</evidence>
<feature type="chain" id="PRO_5010374849" evidence="1">
    <location>
        <begin position="19"/>
        <end position="136"/>
    </location>
</feature>
<keyword evidence="3" id="KW-1185">Reference proteome</keyword>
<gene>
    <name evidence="2" type="ORF">SAMN05216236_13735</name>
</gene>
<accession>A0A1I7DY61</accession>
<keyword evidence="1" id="KW-0732">Signal</keyword>
<proteinExistence type="predicted"/>
<name>A0A1I7DY61_9RHOB</name>
<sequence length="136" mass="15232">MFRCLCFAVTSICASALAAESVRYDCEYKNRGRGGWVFKQAIYQVDATRRIVSILDPGVIHGNDGKPLAVPLEIRKNGVYIFRWTIRLSTNGSYDVAAMYRVRLEPKTLRVSQSVNVNDDMDHIGAGRCTVTKKAK</sequence>